<organism evidence="2 3">
    <name type="scientific">Absidia repens</name>
    <dbReference type="NCBI Taxonomy" id="90262"/>
    <lineage>
        <taxon>Eukaryota</taxon>
        <taxon>Fungi</taxon>
        <taxon>Fungi incertae sedis</taxon>
        <taxon>Mucoromycota</taxon>
        <taxon>Mucoromycotina</taxon>
        <taxon>Mucoromycetes</taxon>
        <taxon>Mucorales</taxon>
        <taxon>Cunninghamellaceae</taxon>
        <taxon>Absidia</taxon>
    </lineage>
</organism>
<proteinExistence type="predicted"/>
<evidence type="ECO:0000313" key="3">
    <source>
        <dbReference type="Proteomes" id="UP000193560"/>
    </source>
</evidence>
<evidence type="ECO:0000256" key="1">
    <source>
        <dbReference type="SAM" id="Phobius"/>
    </source>
</evidence>
<dbReference type="EMBL" id="MCGE01000003">
    <property type="protein sequence ID" value="ORZ23266.1"/>
    <property type="molecule type" value="Genomic_DNA"/>
</dbReference>
<dbReference type="AlphaFoldDB" id="A0A1X2IW48"/>
<comment type="caution">
    <text evidence="2">The sequence shown here is derived from an EMBL/GenBank/DDBJ whole genome shotgun (WGS) entry which is preliminary data.</text>
</comment>
<name>A0A1X2IW48_9FUNG</name>
<dbReference type="Pfam" id="PF07096">
    <property type="entry name" value="DUF1358"/>
    <property type="match status" value="1"/>
</dbReference>
<dbReference type="OrthoDB" id="2378895at2759"/>
<evidence type="ECO:0000313" key="2">
    <source>
        <dbReference type="EMBL" id="ORZ23266.1"/>
    </source>
</evidence>
<sequence length="167" mass="18859">MGQANDQSKVENDTKRWTRPLLVGAGGSFAAGVFGALWYMNRRKQSELLHQMEPSAHQQPLKALNPLQQTPKMSATEYEIAKRKARFFALKSLGYGTLLTLAGAGVAATAIGYWLDVRNFEEFSDKLHTIIPQRTARLRRYLGQKDLEMTTAEEEEMEDLLQDIVID</sequence>
<protein>
    <submittedName>
        <fullName evidence="2">Uncharacterized protein</fullName>
    </submittedName>
</protein>
<keyword evidence="1" id="KW-0472">Membrane</keyword>
<dbReference type="InterPro" id="IPR009792">
    <property type="entry name" value="TMEM242"/>
</dbReference>
<feature type="non-terminal residue" evidence="2">
    <location>
        <position position="167"/>
    </location>
</feature>
<keyword evidence="1" id="KW-0812">Transmembrane</keyword>
<feature type="transmembrane region" description="Helical" evidence="1">
    <location>
        <begin position="20"/>
        <end position="40"/>
    </location>
</feature>
<gene>
    <name evidence="2" type="ORF">BCR42DRAFT_404377</name>
</gene>
<keyword evidence="1" id="KW-1133">Transmembrane helix</keyword>
<feature type="transmembrane region" description="Helical" evidence="1">
    <location>
        <begin position="92"/>
        <end position="115"/>
    </location>
</feature>
<accession>A0A1X2IW48</accession>
<keyword evidence="3" id="KW-1185">Reference proteome</keyword>
<reference evidence="2 3" key="1">
    <citation type="submission" date="2016-07" db="EMBL/GenBank/DDBJ databases">
        <title>Pervasive Adenine N6-methylation of Active Genes in Fungi.</title>
        <authorList>
            <consortium name="DOE Joint Genome Institute"/>
            <person name="Mondo S.J."/>
            <person name="Dannebaum R.O."/>
            <person name="Kuo R.C."/>
            <person name="Labutti K."/>
            <person name="Haridas S."/>
            <person name="Kuo A."/>
            <person name="Salamov A."/>
            <person name="Ahrendt S.R."/>
            <person name="Lipzen A."/>
            <person name="Sullivan W."/>
            <person name="Andreopoulos W.B."/>
            <person name="Clum A."/>
            <person name="Lindquist E."/>
            <person name="Daum C."/>
            <person name="Ramamoorthy G.K."/>
            <person name="Gryganskyi A."/>
            <person name="Culley D."/>
            <person name="Magnuson J.K."/>
            <person name="James T.Y."/>
            <person name="O'Malley M.A."/>
            <person name="Stajich J.E."/>
            <person name="Spatafora J.W."/>
            <person name="Visel A."/>
            <person name="Grigoriev I.V."/>
        </authorList>
    </citation>
    <scope>NUCLEOTIDE SEQUENCE [LARGE SCALE GENOMIC DNA]</scope>
    <source>
        <strain evidence="2 3">NRRL 1336</strain>
    </source>
</reference>
<dbReference type="Proteomes" id="UP000193560">
    <property type="component" value="Unassembled WGS sequence"/>
</dbReference>